<evidence type="ECO:0000256" key="1">
    <source>
        <dbReference type="ARBA" id="ARBA00001947"/>
    </source>
</evidence>
<dbReference type="CDD" id="cd00947">
    <property type="entry name" value="TBP_aldolase_IIB"/>
    <property type="match status" value="1"/>
</dbReference>
<dbReference type="SUPFAM" id="SSF51569">
    <property type="entry name" value="Aldolase"/>
    <property type="match status" value="1"/>
</dbReference>
<dbReference type="GO" id="GO:0005975">
    <property type="term" value="P:carbohydrate metabolic process"/>
    <property type="evidence" value="ECO:0007669"/>
    <property type="project" value="InterPro"/>
</dbReference>
<dbReference type="eggNOG" id="COG0191">
    <property type="taxonomic scope" value="Bacteria"/>
</dbReference>
<organism evidence="2 3">
    <name type="scientific">Pseudoramibacter alactolyticus ATCC 23263</name>
    <dbReference type="NCBI Taxonomy" id="887929"/>
    <lineage>
        <taxon>Bacteria</taxon>
        <taxon>Bacillati</taxon>
        <taxon>Bacillota</taxon>
        <taxon>Clostridia</taxon>
        <taxon>Eubacteriales</taxon>
        <taxon>Eubacteriaceae</taxon>
        <taxon>Pseudoramibacter</taxon>
    </lineage>
</organism>
<dbReference type="PANTHER" id="PTHR30304:SF0">
    <property type="entry name" value="D-TAGATOSE-1,6-BISPHOSPHATE ALDOLASE SUBUNIT GATY-RELATED"/>
    <property type="match status" value="1"/>
</dbReference>
<dbReference type="Gene3D" id="3.20.20.70">
    <property type="entry name" value="Aldolase class I"/>
    <property type="match status" value="1"/>
</dbReference>
<dbReference type="NCBIfam" id="TIGR00167">
    <property type="entry name" value="cbbA"/>
    <property type="match status" value="1"/>
</dbReference>
<dbReference type="GO" id="GO:0008270">
    <property type="term" value="F:zinc ion binding"/>
    <property type="evidence" value="ECO:0007669"/>
    <property type="project" value="InterPro"/>
</dbReference>
<dbReference type="Proteomes" id="UP000004754">
    <property type="component" value="Unassembled WGS sequence"/>
</dbReference>
<name>E6ME59_9FIRM</name>
<evidence type="ECO:0000313" key="3">
    <source>
        <dbReference type="Proteomes" id="UP000004754"/>
    </source>
</evidence>
<sequence>MEAGDFPAAEAAEAAAAPGKTEIAFQSPQHDTIILRLVHPAPAAFFISSITEFCFFSDRLPFVRQSGIMISFIYTSFVNASLLICDKGGIMPLVTSKRMFEAAQSGHYAIGAFNANNMEIIQGIISAAERESSPVILQVSEKSREYTNPVYLIKLVEAAVATSDVPVCLHLDDGPDYETCVACIDSGYTSVMIDGSRLPFEENIALTKKVVDYAHDHGVVVEGGLGDLHGDAESDVPLALTDPNHAVDFVAATGVDSLAVAIGTCYGPYKFKSEPTLAFERLQDMSNQLPGFPLVLHGASSVPKEFVDLNNQYGADINRAQGVPEDMLREAARLGIAKINIETDLNLVMTACIRQFFIEHPDAFDPQKYLGPGRRAIRSMVIHKMRHVLGCSHGGLG</sequence>
<dbReference type="EMBL" id="AEQN01000006">
    <property type="protein sequence ID" value="EFV02606.1"/>
    <property type="molecule type" value="Genomic_DNA"/>
</dbReference>
<dbReference type="AlphaFoldDB" id="E6ME59"/>
<dbReference type="HOGENOM" id="CLU_040088_0_0_9"/>
<dbReference type="PANTHER" id="PTHR30304">
    <property type="entry name" value="D-TAGATOSE-1,6-BISPHOSPHATE ALDOLASE"/>
    <property type="match status" value="1"/>
</dbReference>
<dbReference type="InterPro" id="IPR050246">
    <property type="entry name" value="Class_II_FBP_aldolase"/>
</dbReference>
<accession>E6ME59</accession>
<comment type="cofactor">
    <cofactor evidence="1">
        <name>Zn(2+)</name>
        <dbReference type="ChEBI" id="CHEBI:29105"/>
    </cofactor>
</comment>
<evidence type="ECO:0000313" key="2">
    <source>
        <dbReference type="EMBL" id="EFV02606.1"/>
    </source>
</evidence>
<dbReference type="STRING" id="887929.HMP0721_0292"/>
<comment type="caution">
    <text evidence="2">The sequence shown here is derived from an EMBL/GenBank/DDBJ whole genome shotgun (WGS) entry which is preliminary data.</text>
</comment>
<protein>
    <submittedName>
        <fullName evidence="2">Putative fructose-1,6-bisphosphate aldolase, class II</fullName>
    </submittedName>
</protein>
<reference evidence="2 3" key="1">
    <citation type="submission" date="2010-12" db="EMBL/GenBank/DDBJ databases">
        <authorList>
            <person name="Muzny D."/>
            <person name="Qin X."/>
            <person name="Deng J."/>
            <person name="Jiang H."/>
            <person name="Liu Y."/>
            <person name="Qu J."/>
            <person name="Song X.-Z."/>
            <person name="Zhang L."/>
            <person name="Thornton R."/>
            <person name="Coyle M."/>
            <person name="Francisco L."/>
            <person name="Jackson L."/>
            <person name="Javaid M."/>
            <person name="Korchina V."/>
            <person name="Kovar C."/>
            <person name="Mata R."/>
            <person name="Mathew T."/>
            <person name="Ngo R."/>
            <person name="Nguyen L."/>
            <person name="Nguyen N."/>
            <person name="Okwuonu G."/>
            <person name="Ongeri F."/>
            <person name="Pham C."/>
            <person name="Simmons D."/>
            <person name="Wilczek-Boney K."/>
            <person name="Hale W."/>
            <person name="Jakkamsetti A."/>
            <person name="Pham P."/>
            <person name="Ruth R."/>
            <person name="San Lucas F."/>
            <person name="Warren J."/>
            <person name="Zhang J."/>
            <person name="Zhao Z."/>
            <person name="Zhou C."/>
            <person name="Zhu D."/>
            <person name="Lee S."/>
            <person name="Bess C."/>
            <person name="Blankenburg K."/>
            <person name="Forbes L."/>
            <person name="Fu Q."/>
            <person name="Gubbala S."/>
            <person name="Hirani K."/>
            <person name="Jayaseelan J.C."/>
            <person name="Lara F."/>
            <person name="Munidasa M."/>
            <person name="Palculict T."/>
            <person name="Patil S."/>
            <person name="Pu L.-L."/>
            <person name="Saada N."/>
            <person name="Tang L."/>
            <person name="Weissenberger G."/>
            <person name="Zhu Y."/>
            <person name="Hemphill L."/>
            <person name="Shang Y."/>
            <person name="Youmans B."/>
            <person name="Ayvaz T."/>
            <person name="Ross M."/>
            <person name="Santibanez J."/>
            <person name="Aqrawi P."/>
            <person name="Gross S."/>
            <person name="Joshi V."/>
            <person name="Fowler G."/>
            <person name="Nazareth L."/>
            <person name="Reid J."/>
            <person name="Worley K."/>
            <person name="Petrosino J."/>
            <person name="Highlander S."/>
            <person name="Gibbs R."/>
        </authorList>
    </citation>
    <scope>NUCLEOTIDE SEQUENCE [LARGE SCALE GENOMIC DNA]</scope>
    <source>
        <strain evidence="2 3">ATCC 23263</strain>
    </source>
</reference>
<gene>
    <name evidence="2" type="ORF">HMP0721_0292</name>
</gene>
<dbReference type="Pfam" id="PF01116">
    <property type="entry name" value="F_bP_aldolase"/>
    <property type="match status" value="1"/>
</dbReference>
<dbReference type="InterPro" id="IPR000771">
    <property type="entry name" value="FBA_II"/>
</dbReference>
<keyword evidence="3" id="KW-1185">Reference proteome</keyword>
<dbReference type="InterPro" id="IPR013785">
    <property type="entry name" value="Aldolase_TIM"/>
</dbReference>
<dbReference type="GO" id="GO:0016832">
    <property type="term" value="F:aldehyde-lyase activity"/>
    <property type="evidence" value="ECO:0007669"/>
    <property type="project" value="InterPro"/>
</dbReference>
<proteinExistence type="predicted"/>